<reference evidence="1" key="1">
    <citation type="submission" date="2022-02" db="EMBL/GenBank/DDBJ databases">
        <title>Plant Genome Project.</title>
        <authorList>
            <person name="Zhang R.-G."/>
        </authorList>
    </citation>
    <scope>NUCLEOTIDE SEQUENCE</scope>
    <source>
        <strain evidence="1">AT1</strain>
    </source>
</reference>
<keyword evidence="2" id="KW-1185">Reference proteome</keyword>
<organism evidence="1 2">
    <name type="scientific">Rhododendron molle</name>
    <name type="common">Chinese azalea</name>
    <name type="synonym">Azalea mollis</name>
    <dbReference type="NCBI Taxonomy" id="49168"/>
    <lineage>
        <taxon>Eukaryota</taxon>
        <taxon>Viridiplantae</taxon>
        <taxon>Streptophyta</taxon>
        <taxon>Embryophyta</taxon>
        <taxon>Tracheophyta</taxon>
        <taxon>Spermatophyta</taxon>
        <taxon>Magnoliopsida</taxon>
        <taxon>eudicotyledons</taxon>
        <taxon>Gunneridae</taxon>
        <taxon>Pentapetalae</taxon>
        <taxon>asterids</taxon>
        <taxon>Ericales</taxon>
        <taxon>Ericaceae</taxon>
        <taxon>Ericoideae</taxon>
        <taxon>Rhodoreae</taxon>
        <taxon>Rhododendron</taxon>
    </lineage>
</organism>
<gene>
    <name evidence="1" type="ORF">RHMOL_Rhmol03G0097600</name>
</gene>
<comment type="caution">
    <text evidence="1">The sequence shown here is derived from an EMBL/GenBank/DDBJ whole genome shotgun (WGS) entry which is preliminary data.</text>
</comment>
<dbReference type="Proteomes" id="UP001062846">
    <property type="component" value="Chromosome 3"/>
</dbReference>
<name>A0ACC0PDW7_RHOML</name>
<evidence type="ECO:0000313" key="1">
    <source>
        <dbReference type="EMBL" id="KAI8563244.1"/>
    </source>
</evidence>
<protein>
    <submittedName>
        <fullName evidence="1">Uncharacterized protein</fullName>
    </submittedName>
</protein>
<accession>A0ACC0PDW7</accession>
<dbReference type="EMBL" id="CM046390">
    <property type="protein sequence ID" value="KAI8563244.1"/>
    <property type="molecule type" value="Genomic_DNA"/>
</dbReference>
<evidence type="ECO:0000313" key="2">
    <source>
        <dbReference type="Proteomes" id="UP001062846"/>
    </source>
</evidence>
<proteinExistence type="predicted"/>
<sequence length="100" mass="10716">MRETRETGGDHLETTGLCRIQSERCTISVNKAQPKMGGDDPDYGYGRGQSPSGRDTYRAGDKPVGQSECSKCGRLGHFDRTVLMGAAMETGSTALGSQRS</sequence>